<sequence>MTIDYHGKMYLNWVESIGLRLFSPINRGITLVADNTKNYLKAIAEFKRVEEENKELKEKIEITYQENAILKEKLIAYDRLKKLLELKETFSYEIIPSLVISREPGNWFNSIAYRVSRQEKEKYRK</sequence>
<evidence type="ECO:0000256" key="1">
    <source>
        <dbReference type="SAM" id="Coils"/>
    </source>
</evidence>
<comment type="caution">
    <text evidence="2">The sequence shown here is derived from an EMBL/GenBank/DDBJ whole genome shotgun (WGS) entry which is preliminary data.</text>
</comment>
<dbReference type="EMBL" id="BARU01001599">
    <property type="protein sequence ID" value="GAH19188.1"/>
    <property type="molecule type" value="Genomic_DNA"/>
</dbReference>
<accession>X1FEJ8</accession>
<dbReference type="AlphaFoldDB" id="X1FEJ8"/>
<name>X1FEJ8_9ZZZZ</name>
<organism evidence="2">
    <name type="scientific">marine sediment metagenome</name>
    <dbReference type="NCBI Taxonomy" id="412755"/>
    <lineage>
        <taxon>unclassified sequences</taxon>
        <taxon>metagenomes</taxon>
        <taxon>ecological metagenomes</taxon>
    </lineage>
</organism>
<gene>
    <name evidence="2" type="ORF">S03H2_04115</name>
</gene>
<reference evidence="2" key="1">
    <citation type="journal article" date="2014" name="Front. Microbiol.">
        <title>High frequency of phylogenetically diverse reductive dehalogenase-homologous genes in deep subseafloor sedimentary metagenomes.</title>
        <authorList>
            <person name="Kawai M."/>
            <person name="Futagami T."/>
            <person name="Toyoda A."/>
            <person name="Takaki Y."/>
            <person name="Nishi S."/>
            <person name="Hori S."/>
            <person name="Arai W."/>
            <person name="Tsubouchi T."/>
            <person name="Morono Y."/>
            <person name="Uchiyama I."/>
            <person name="Ito T."/>
            <person name="Fujiyama A."/>
            <person name="Inagaki F."/>
            <person name="Takami H."/>
        </authorList>
    </citation>
    <scope>NUCLEOTIDE SEQUENCE</scope>
    <source>
        <strain evidence="2">Expedition CK06-06</strain>
    </source>
</reference>
<evidence type="ECO:0000313" key="2">
    <source>
        <dbReference type="EMBL" id="GAH19188.1"/>
    </source>
</evidence>
<keyword evidence="1" id="KW-0175">Coiled coil</keyword>
<proteinExistence type="predicted"/>
<protein>
    <submittedName>
        <fullName evidence="2">Uncharacterized protein</fullName>
    </submittedName>
</protein>
<feature type="coiled-coil region" evidence="1">
    <location>
        <begin position="39"/>
        <end position="73"/>
    </location>
</feature>